<dbReference type="Proteomes" id="UP001178662">
    <property type="component" value="Chromosome"/>
</dbReference>
<dbReference type="GO" id="GO:0006355">
    <property type="term" value="P:regulation of DNA-templated transcription"/>
    <property type="evidence" value="ECO:0007669"/>
    <property type="project" value="InterPro"/>
</dbReference>
<dbReference type="InterPro" id="IPR059106">
    <property type="entry name" value="WHD_MalT"/>
</dbReference>
<dbReference type="Gene3D" id="1.10.10.10">
    <property type="entry name" value="Winged helix-like DNA-binding domain superfamily/Winged helix DNA-binding domain"/>
    <property type="match status" value="1"/>
</dbReference>
<dbReference type="Pfam" id="PF25873">
    <property type="entry name" value="WHD_MalT"/>
    <property type="match status" value="1"/>
</dbReference>
<keyword evidence="3" id="KW-0804">Transcription</keyword>
<dbReference type="SMART" id="SM00421">
    <property type="entry name" value="HTH_LUXR"/>
    <property type="match status" value="1"/>
</dbReference>
<dbReference type="Pfam" id="PF17874">
    <property type="entry name" value="TPR_MalT"/>
    <property type="match status" value="1"/>
</dbReference>
<evidence type="ECO:0000259" key="4">
    <source>
        <dbReference type="PROSITE" id="PS50043"/>
    </source>
</evidence>
<evidence type="ECO:0000256" key="2">
    <source>
        <dbReference type="ARBA" id="ARBA00023125"/>
    </source>
</evidence>
<keyword evidence="1" id="KW-0805">Transcription regulation</keyword>
<gene>
    <name evidence="5" type="ORF">P0Y55_02475</name>
</gene>
<dbReference type="InterPro" id="IPR000792">
    <property type="entry name" value="Tscrpt_reg_LuxR_C"/>
</dbReference>
<evidence type="ECO:0000313" key="6">
    <source>
        <dbReference type="Proteomes" id="UP001178662"/>
    </source>
</evidence>
<dbReference type="GO" id="GO:0003677">
    <property type="term" value="F:DNA binding"/>
    <property type="evidence" value="ECO:0007669"/>
    <property type="project" value="UniProtKB-KW"/>
</dbReference>
<dbReference type="PANTHER" id="PTHR44688">
    <property type="entry name" value="DNA-BINDING TRANSCRIPTIONAL ACTIVATOR DEVR_DOSR"/>
    <property type="match status" value="1"/>
</dbReference>
<dbReference type="CDD" id="cd06170">
    <property type="entry name" value="LuxR_C_like"/>
    <property type="match status" value="1"/>
</dbReference>
<reference evidence="5" key="1">
    <citation type="submission" date="2023-03" db="EMBL/GenBank/DDBJ databases">
        <title>Andean soil-derived lignocellulolytic bacterial consortium as a source of novel taxa and putative plastic-active enzymes.</title>
        <authorList>
            <person name="Diaz-Garcia L."/>
            <person name="Chuvochina M."/>
            <person name="Feuerriegel G."/>
            <person name="Bunk B."/>
            <person name="Sproer C."/>
            <person name="Streit W.R."/>
            <person name="Rodriguez L.M."/>
            <person name="Overmann J."/>
            <person name="Jimenez D.J."/>
        </authorList>
    </citation>
    <scope>NUCLEOTIDE SEQUENCE</scope>
    <source>
        <strain evidence="5">MAG 2441</strain>
    </source>
</reference>
<evidence type="ECO:0000313" key="5">
    <source>
        <dbReference type="EMBL" id="WEK54970.1"/>
    </source>
</evidence>
<evidence type="ECO:0000256" key="1">
    <source>
        <dbReference type="ARBA" id="ARBA00023015"/>
    </source>
</evidence>
<evidence type="ECO:0000256" key="3">
    <source>
        <dbReference type="ARBA" id="ARBA00023163"/>
    </source>
</evidence>
<dbReference type="InterPro" id="IPR016032">
    <property type="entry name" value="Sig_transdc_resp-reg_C-effctor"/>
</dbReference>
<dbReference type="SUPFAM" id="SSF46894">
    <property type="entry name" value="C-terminal effector domain of the bipartite response regulators"/>
    <property type="match status" value="1"/>
</dbReference>
<keyword evidence="2" id="KW-0238">DNA-binding</keyword>
<name>A0AA95JGH6_9BACL</name>
<keyword evidence="6" id="KW-1185">Reference proteome</keyword>
<dbReference type="InterPro" id="IPR036388">
    <property type="entry name" value="WH-like_DNA-bd_sf"/>
</dbReference>
<dbReference type="PANTHER" id="PTHR44688:SF16">
    <property type="entry name" value="DNA-BINDING TRANSCRIPTIONAL ACTIVATOR DEVR_DOSR"/>
    <property type="match status" value="1"/>
</dbReference>
<dbReference type="InterPro" id="IPR041617">
    <property type="entry name" value="TPR_MalT"/>
</dbReference>
<dbReference type="InterPro" id="IPR011990">
    <property type="entry name" value="TPR-like_helical_dom_sf"/>
</dbReference>
<dbReference type="SUPFAM" id="SSF52540">
    <property type="entry name" value="P-loop containing nucleoside triphosphate hydrolases"/>
    <property type="match status" value="1"/>
</dbReference>
<accession>A0AA95JGH6</accession>
<dbReference type="PROSITE" id="PS50043">
    <property type="entry name" value="HTH_LUXR_2"/>
    <property type="match status" value="1"/>
</dbReference>
<dbReference type="Gene3D" id="3.40.50.300">
    <property type="entry name" value="P-loop containing nucleotide triphosphate hydrolases"/>
    <property type="match status" value="1"/>
</dbReference>
<dbReference type="Pfam" id="PF00196">
    <property type="entry name" value="GerE"/>
    <property type="match status" value="1"/>
</dbReference>
<sequence>MNMPILSTKLYIPLLRTRVVQRPRLIERLNEGLDRKLTLISASAGFGKTTLVSEWVTGCDRPVAWLSLDEGDDDFTRFLTHLVAALQTIVENIGGGVVSELKSAQPPPTESILTILLNEISALPYKFVLVLDDYHVIDAKEIDDALGFLLEHLPPQVHLVIATRENPQFPLGRLRARGLLTELRATDLRFTPEEAAMFFNQVMGLNLTAEDITLLEARTEGWIAGLQLAALSMQGREDIQAFVPAFAGDNRYIVDYLVEEVLQSQPDHVRSFLLQTSILDRLHGSLCDAVTGQQDGNARLQSLERGNFFVVPLDDKRQWYRYHHLFAEVLSVHLREDQPDQVAELHRRASMWYEQYGSMADAIRHALAAKDYARVADLVELAWLPMSRSRQETAVLGWLKAIPDEIVRYRPVLCVEYAWASLACNELDAAMDRLLDAERWLEMMVHQHDLPEGALDKMIVVDEMAFRRLPGLIAVYRSGHAQVQGNVPAAMKYAQQVLDLVPEDDHLPRGAATALLGLASWTSGDLETAHRMFSDGLASVQQSGNITDTIGGAVALATIRIAQGRLRQAMHTYEQGLKLATEHGEPKLRGTADMYVGMSELCREHNDLHLATQHLLRSKELGEHTELPQNPSRWHVTMARILEAQGDLEGALDLLYEAEGLFVSDFFPNVRPIAAVKTRIWVAQGRLFEAFDWIKGEGLSAQDDLSYLREFEHITLARVLTAQYKSDRAERSILEAMELLERLLQSAEEGKRTGSVIEILIVQALAHQLKGNIPAALVPLERALILAEPEGYVRIFVDEGKSMMVLLEAALKQGIASNYVYYLLTAFGKAEDIKPAKQVVNEPLNKTQSEAQSEPLSERERDVLRLLRTELNGPDIARELMVSLNTLRTHTKNIYDKLRVNNRRAAVRRSEELDMF</sequence>
<dbReference type="InterPro" id="IPR027417">
    <property type="entry name" value="P-loop_NTPase"/>
</dbReference>
<dbReference type="EMBL" id="CP119317">
    <property type="protein sequence ID" value="WEK54970.1"/>
    <property type="molecule type" value="Genomic_DNA"/>
</dbReference>
<feature type="domain" description="HTH luxR-type" evidence="4">
    <location>
        <begin position="849"/>
        <end position="914"/>
    </location>
</feature>
<dbReference type="SUPFAM" id="SSF48452">
    <property type="entry name" value="TPR-like"/>
    <property type="match status" value="1"/>
</dbReference>
<dbReference type="AlphaFoldDB" id="A0AA95JGH6"/>
<proteinExistence type="predicted"/>
<dbReference type="Gene3D" id="1.25.40.10">
    <property type="entry name" value="Tetratricopeptide repeat domain"/>
    <property type="match status" value="1"/>
</dbReference>
<protein>
    <submittedName>
        <fullName evidence="5">LuxR C-terminal-related transcriptional regulator</fullName>
    </submittedName>
</protein>
<organism evidence="5 6">
    <name type="scientific">Candidatus Cohnella colombiensis</name>
    <dbReference type="NCBI Taxonomy" id="3121368"/>
    <lineage>
        <taxon>Bacteria</taxon>
        <taxon>Bacillati</taxon>
        <taxon>Bacillota</taxon>
        <taxon>Bacilli</taxon>
        <taxon>Bacillales</taxon>
        <taxon>Paenibacillaceae</taxon>
        <taxon>Cohnella</taxon>
    </lineage>
</organism>